<proteinExistence type="predicted"/>
<dbReference type="FunFam" id="1.10.10.10:FF:000322">
    <property type="entry name" value="Probable disease resistance protein At1g63360"/>
    <property type="match status" value="1"/>
</dbReference>
<dbReference type="AlphaFoldDB" id="A0A8J5VA13"/>
<dbReference type="Pfam" id="PF23559">
    <property type="entry name" value="WHD_DRP"/>
    <property type="match status" value="1"/>
</dbReference>
<dbReference type="GO" id="GO:0009626">
    <property type="term" value="P:plant-type hypersensitive response"/>
    <property type="evidence" value="ECO:0007669"/>
    <property type="project" value="UniProtKB-ARBA"/>
</dbReference>
<dbReference type="GO" id="GO:0042742">
    <property type="term" value="P:defense response to bacterium"/>
    <property type="evidence" value="ECO:0007669"/>
    <property type="project" value="UniProtKB-ARBA"/>
</dbReference>
<dbReference type="InterPro" id="IPR002182">
    <property type="entry name" value="NB-ARC"/>
</dbReference>
<dbReference type="Proteomes" id="UP000729402">
    <property type="component" value="Unassembled WGS sequence"/>
</dbReference>
<evidence type="ECO:0000259" key="3">
    <source>
        <dbReference type="Pfam" id="PF00931"/>
    </source>
</evidence>
<reference evidence="6" key="2">
    <citation type="submission" date="2021-02" db="EMBL/GenBank/DDBJ databases">
        <authorList>
            <person name="Kimball J.A."/>
            <person name="Haas M.W."/>
            <person name="Macchietto M."/>
            <person name="Kono T."/>
            <person name="Duquette J."/>
            <person name="Shao M."/>
        </authorList>
    </citation>
    <scope>NUCLEOTIDE SEQUENCE</scope>
    <source>
        <tissue evidence="6">Fresh leaf tissue</tissue>
    </source>
</reference>
<keyword evidence="1" id="KW-0677">Repeat</keyword>
<sequence>MVMDNGNTGLKVVSVAGMAGSGKTTLATEVVRHLGKQNHFHCSAFVSVGQKPDIAGKTLKSILSQIGDGYGGGDDIGRLIGMLRERLQDKRYIIVIDDLWGKAEWSTLQCCFPNNNLGSRIMVTTRNDVLAKECSSNLGEYIYKIGLLSDADSRDLFFNKAFGKRNGCPDYLRDLSNQIMARCQGLPLAIACIAGVLAHQSSKDEWEWYASNLLPDSHSDGSNSLKQILNLSYNDLPSHLKACMMYLSIFPNNYEIDVEHLLRRWIAEGFISDGRRANREDTARSYLTDLISRNMIKTLHLRDDGTPSSCTLHPVIHDFIVVKSMEENFVTVVDAQLEAGSMNNGTIRRLSVQSSVRQDHAVAQNDTIKHARSVTVFGHASGVPLLTEMSVLRVLDLEGCNGAVCLDGLCKLLLLRYLSLRGTDVSELPAQIGDLRCLETLDVRSTQVKELPASIVRLEKLMHLLVGNAKLPSEIRKMKALVTLSCADVGRSTVNVIQELGELGNLRELELFCEATEISGDKKQLSFPSDGFSSLKQLRIHHSLPLVAFVTSSLPKIEVLEMKFEEGLPDESSGVSGVENLRSLKHVSIEFSQNDSGAAATVASVRNASEMLHPNHPVFSVIIDGMNN</sequence>
<reference evidence="6" key="1">
    <citation type="journal article" date="2021" name="bioRxiv">
        <title>Whole Genome Assembly and Annotation of Northern Wild Rice, Zizania palustris L., Supports a Whole Genome Duplication in the Zizania Genus.</title>
        <authorList>
            <person name="Haas M."/>
            <person name="Kono T."/>
            <person name="Macchietto M."/>
            <person name="Millas R."/>
            <person name="McGilp L."/>
            <person name="Shao M."/>
            <person name="Duquette J."/>
            <person name="Hirsch C.N."/>
            <person name="Kimball J."/>
        </authorList>
    </citation>
    <scope>NUCLEOTIDE SEQUENCE</scope>
    <source>
        <tissue evidence="6">Fresh leaf tissue</tissue>
    </source>
</reference>
<evidence type="ECO:0000259" key="4">
    <source>
        <dbReference type="Pfam" id="PF23559"/>
    </source>
</evidence>
<protein>
    <recommendedName>
        <fullName evidence="8">NB-ARC domain-containing protein</fullName>
    </recommendedName>
</protein>
<evidence type="ECO:0000256" key="2">
    <source>
        <dbReference type="ARBA" id="ARBA00022821"/>
    </source>
</evidence>
<evidence type="ECO:0008006" key="8">
    <source>
        <dbReference type="Google" id="ProtNLM"/>
    </source>
</evidence>
<gene>
    <name evidence="6" type="ORF">GUJ93_ZPchr0001g30560</name>
</gene>
<dbReference type="EMBL" id="JAAALK010000288">
    <property type="protein sequence ID" value="KAG8052216.1"/>
    <property type="molecule type" value="Genomic_DNA"/>
</dbReference>
<dbReference type="InterPro" id="IPR058922">
    <property type="entry name" value="WHD_DRP"/>
</dbReference>
<feature type="domain" description="NB-ARC" evidence="3">
    <location>
        <begin position="8"/>
        <end position="165"/>
    </location>
</feature>
<keyword evidence="7" id="KW-1185">Reference proteome</keyword>
<dbReference type="Pfam" id="PF00931">
    <property type="entry name" value="NB-ARC"/>
    <property type="match status" value="1"/>
</dbReference>
<evidence type="ECO:0000259" key="5">
    <source>
        <dbReference type="Pfam" id="PF23598"/>
    </source>
</evidence>
<dbReference type="GO" id="GO:0043531">
    <property type="term" value="F:ADP binding"/>
    <property type="evidence" value="ECO:0007669"/>
    <property type="project" value="InterPro"/>
</dbReference>
<dbReference type="InterPro" id="IPR055414">
    <property type="entry name" value="LRR_R13L4/SHOC2-like"/>
</dbReference>
<organism evidence="6 7">
    <name type="scientific">Zizania palustris</name>
    <name type="common">Northern wild rice</name>
    <dbReference type="NCBI Taxonomy" id="103762"/>
    <lineage>
        <taxon>Eukaryota</taxon>
        <taxon>Viridiplantae</taxon>
        <taxon>Streptophyta</taxon>
        <taxon>Embryophyta</taxon>
        <taxon>Tracheophyta</taxon>
        <taxon>Spermatophyta</taxon>
        <taxon>Magnoliopsida</taxon>
        <taxon>Liliopsida</taxon>
        <taxon>Poales</taxon>
        <taxon>Poaceae</taxon>
        <taxon>BOP clade</taxon>
        <taxon>Oryzoideae</taxon>
        <taxon>Oryzeae</taxon>
        <taxon>Zizaniinae</taxon>
        <taxon>Zizania</taxon>
    </lineage>
</organism>
<dbReference type="PANTHER" id="PTHR23155">
    <property type="entry name" value="DISEASE RESISTANCE PROTEIN RP"/>
    <property type="match status" value="1"/>
</dbReference>
<dbReference type="PANTHER" id="PTHR23155:SF1235">
    <property type="entry name" value="OS01G0335700 PROTEIN"/>
    <property type="match status" value="1"/>
</dbReference>
<comment type="caution">
    <text evidence="6">The sequence shown here is derived from an EMBL/GenBank/DDBJ whole genome shotgun (WGS) entry which is preliminary data.</text>
</comment>
<feature type="domain" description="Disease resistance protein winged helix" evidence="4">
    <location>
        <begin position="249"/>
        <end position="320"/>
    </location>
</feature>
<keyword evidence="2" id="KW-0611">Plant defense</keyword>
<feature type="domain" description="Disease resistance R13L4/SHOC-2-like LRR" evidence="5">
    <location>
        <begin position="370"/>
        <end position="517"/>
    </location>
</feature>
<evidence type="ECO:0000256" key="1">
    <source>
        <dbReference type="ARBA" id="ARBA00022737"/>
    </source>
</evidence>
<accession>A0A8J5VA13</accession>
<dbReference type="GO" id="GO:0002758">
    <property type="term" value="P:innate immune response-activating signaling pathway"/>
    <property type="evidence" value="ECO:0007669"/>
    <property type="project" value="UniProtKB-ARBA"/>
</dbReference>
<dbReference type="Pfam" id="PF23598">
    <property type="entry name" value="LRR_14"/>
    <property type="match status" value="1"/>
</dbReference>
<evidence type="ECO:0000313" key="7">
    <source>
        <dbReference type="Proteomes" id="UP000729402"/>
    </source>
</evidence>
<evidence type="ECO:0000313" key="6">
    <source>
        <dbReference type="EMBL" id="KAG8052216.1"/>
    </source>
</evidence>
<dbReference type="OrthoDB" id="1053178at2759"/>
<dbReference type="InterPro" id="IPR044974">
    <property type="entry name" value="Disease_R_plants"/>
</dbReference>
<name>A0A8J5VA13_ZIZPA</name>